<gene>
    <name evidence="2" type="ORF">ISN26_07680</name>
</gene>
<accession>A0A930Y218</accession>
<feature type="non-terminal residue" evidence="2">
    <location>
        <position position="197"/>
    </location>
</feature>
<dbReference type="InterPro" id="IPR037235">
    <property type="entry name" value="TRCF-like_C_D7"/>
</dbReference>
<dbReference type="EMBL" id="JADHEI010000055">
    <property type="protein sequence ID" value="MBF2735925.1"/>
    <property type="molecule type" value="Genomic_DNA"/>
</dbReference>
<protein>
    <recommendedName>
        <fullName evidence="1">Transcription-repair-coupling factor C-terminal domain-containing protein</fullName>
    </recommendedName>
</protein>
<dbReference type="Proteomes" id="UP000604381">
    <property type="component" value="Unassembled WGS sequence"/>
</dbReference>
<dbReference type="AlphaFoldDB" id="A0A930Y218"/>
<dbReference type="InterPro" id="IPR027417">
    <property type="entry name" value="P-loop_NTPase"/>
</dbReference>
<dbReference type="SUPFAM" id="SSF143517">
    <property type="entry name" value="TRCF domain-like"/>
    <property type="match status" value="1"/>
</dbReference>
<comment type="caution">
    <text evidence="2">The sequence shown here is derived from an EMBL/GenBank/DDBJ whole genome shotgun (WGS) entry which is preliminary data.</text>
</comment>
<feature type="domain" description="Transcription-repair-coupling factor C-terminal" evidence="1">
    <location>
        <begin position="66"/>
        <end position="162"/>
    </location>
</feature>
<dbReference type="SMART" id="SM00982">
    <property type="entry name" value="TRCF"/>
    <property type="match status" value="1"/>
</dbReference>
<dbReference type="InterPro" id="IPR005118">
    <property type="entry name" value="TRCF_C"/>
</dbReference>
<name>A0A930Y218_9GAMM</name>
<evidence type="ECO:0000313" key="2">
    <source>
        <dbReference type="EMBL" id="MBF2735925.1"/>
    </source>
</evidence>
<dbReference type="Gene3D" id="3.90.1150.50">
    <property type="entry name" value="Transcription-repair-coupling factor, D7 domain"/>
    <property type="match status" value="1"/>
</dbReference>
<dbReference type="Gene3D" id="3.40.50.300">
    <property type="entry name" value="P-loop containing nucleotide triphosphate hydrolases"/>
    <property type="match status" value="1"/>
</dbReference>
<dbReference type="Pfam" id="PF03461">
    <property type="entry name" value="TRCF"/>
    <property type="match status" value="1"/>
</dbReference>
<proteinExistence type="predicted"/>
<keyword evidence="3" id="KW-1185">Reference proteome</keyword>
<evidence type="ECO:0000259" key="1">
    <source>
        <dbReference type="SMART" id="SM00982"/>
    </source>
</evidence>
<evidence type="ECO:0000313" key="3">
    <source>
        <dbReference type="Proteomes" id="UP000604381"/>
    </source>
</evidence>
<reference evidence="2" key="1">
    <citation type="submission" date="2020-10" db="EMBL/GenBank/DDBJ databases">
        <title>An improved Amphimedon queenslandica hologenome assembly reveals how three proteobacterial symbionts can extend the metabolic phenotypic of their marine sponge host.</title>
        <authorList>
            <person name="Degnan B."/>
            <person name="Degnan S."/>
            <person name="Xiang X."/>
        </authorList>
    </citation>
    <scope>NUCLEOTIDE SEQUENCE</scope>
    <source>
        <strain evidence="2">AqS2</strain>
    </source>
</reference>
<dbReference type="GO" id="GO:0006281">
    <property type="term" value="P:DNA repair"/>
    <property type="evidence" value="ECO:0007669"/>
    <property type="project" value="InterPro"/>
</dbReference>
<organism evidence="2 3">
    <name type="scientific">Candidatus Amphirhobacter heronislandensis</name>
    <dbReference type="NCBI Taxonomy" id="1732024"/>
    <lineage>
        <taxon>Bacteria</taxon>
        <taxon>Pseudomonadati</taxon>
        <taxon>Pseudomonadota</taxon>
        <taxon>Gammaproteobacteria</taxon>
        <taxon>Candidatus Tethybacterales</taxon>
        <taxon>Candidatus Tethybacteraceae</taxon>
        <taxon>Candidatus Amphirhobacter</taxon>
    </lineage>
</organism>
<sequence>MESAELGGGHYIAVRDMEIRGAGEILGAAQSGAVVDVGVDAFRRMLAAAQRQLAKAPAAPADCEVDFGGHARLPAAYCRSAVERMRAYRSLAAAADEDGLEAIRARLADRFGPLPREVRLLLGCHQLRLRAAKLGVLRIAANAAGLRLDFVPEPPCAERLLQAAGTRSDCRFADASLQLRLKGDAYEKLQAAQEFCA</sequence>